<dbReference type="AlphaFoldDB" id="A0A6L5HTW2"/>
<evidence type="ECO:0000256" key="1">
    <source>
        <dbReference type="SAM" id="MobiDB-lite"/>
    </source>
</evidence>
<evidence type="ECO:0000313" key="3">
    <source>
        <dbReference type="Proteomes" id="UP000478064"/>
    </source>
</evidence>
<sequence>MSSKFRGYKQTTFKPASGNSGASFIDPKPTVVQIIPGDTDGLILAVDSLKDLDVEIPLWSNRSTTPRPDYLFLEWLPEGENTYIPVSEMEEIPSSVPVSDFPLKRVIPYRYFQNRTGGFKFRYRLELWNTSPSQSEDTAILIDRLGPVFVDNEPRVAVSETLITDASLARDNGVICEIPDFSELRPLEVRAAVAWLDEIVDNLPDAADLDYFGLLPDDRLITIPEAKLRALGSGLHYVLCVLIDKAGNESKLTFPTEVVVALGELPNSLQPPTVPQADVDGITRQDAFDGVKVHVSPFLDYEENDSIVIDWGGERTAPITISQLLPFDLKVPVPWSLMKGLYDFTEGGDQKVSVKYEVLRGVHPISSSAIDIQANFAYTGPENPDEPDPVNRTLTAVSVWGASNIKDALVASDEGKDATAKINLYDSPKVGDVLTVFWNGVALSSDPYTVTGSESANQEIAFVVPWNDISPNPINLELPVYYTIAVPGSKNPQFSLSSKVNVQAVKIVLDEAQYETGGIGMYVCSGLIEVAGEWGVNVLIPPSEYLKEGVDLSLAWRSYYSDGLTEIPGTSLIMTKYPVSKEDEQDGILWFIPYEKHLKPTYGGEAEQYGYGRAQYQIVILGEPVPSNSSAIMIAMGRGGSPDSCEIPPPRPIKHD</sequence>
<name>A0A6L5HTW2_9PSED</name>
<feature type="region of interest" description="Disordered" evidence="1">
    <location>
        <begin position="1"/>
        <end position="21"/>
    </location>
</feature>
<reference evidence="2 3" key="1">
    <citation type="submission" date="2019-10" db="EMBL/GenBank/DDBJ databases">
        <title>Evaluation of single-gene subtyping targets for Pseudomonas.</title>
        <authorList>
            <person name="Reichler S.J."/>
            <person name="Orsi R.H."/>
            <person name="Wiedmann M."/>
            <person name="Martin N.H."/>
            <person name="Murphy S.I."/>
        </authorList>
    </citation>
    <scope>NUCLEOTIDE SEQUENCE [LARGE SCALE GENOMIC DNA]</scope>
    <source>
        <strain evidence="2 3">FSL R10-1637</strain>
    </source>
</reference>
<dbReference type="EMBL" id="WIVU01000025">
    <property type="protein sequence ID" value="MQU06759.1"/>
    <property type="molecule type" value="Genomic_DNA"/>
</dbReference>
<dbReference type="RefSeq" id="WP_153374062.1">
    <property type="nucleotide sequence ID" value="NZ_WIVU01000025.1"/>
</dbReference>
<protein>
    <submittedName>
        <fullName evidence="2">Uncharacterized protein</fullName>
    </submittedName>
</protein>
<accession>A0A6L5HTW2</accession>
<gene>
    <name evidence="2" type="ORF">GHO27_13765</name>
</gene>
<comment type="caution">
    <text evidence="2">The sequence shown here is derived from an EMBL/GenBank/DDBJ whole genome shotgun (WGS) entry which is preliminary data.</text>
</comment>
<proteinExistence type="predicted"/>
<organism evidence="2 3">
    <name type="scientific">Pseudomonas helleri</name>
    <dbReference type="NCBI Taxonomy" id="1608996"/>
    <lineage>
        <taxon>Bacteria</taxon>
        <taxon>Pseudomonadati</taxon>
        <taxon>Pseudomonadota</taxon>
        <taxon>Gammaproteobacteria</taxon>
        <taxon>Pseudomonadales</taxon>
        <taxon>Pseudomonadaceae</taxon>
        <taxon>Pseudomonas</taxon>
    </lineage>
</organism>
<evidence type="ECO:0000313" key="2">
    <source>
        <dbReference type="EMBL" id="MQU06759.1"/>
    </source>
</evidence>
<dbReference type="Proteomes" id="UP000478064">
    <property type="component" value="Unassembled WGS sequence"/>
</dbReference>